<dbReference type="AlphaFoldDB" id="A0A7S8RHA4"/>
<evidence type="ECO:0000313" key="2">
    <source>
        <dbReference type="Proteomes" id="UP000594480"/>
    </source>
</evidence>
<organism evidence="1 2">
    <name type="scientific">Microbacterium schleiferi</name>
    <dbReference type="NCBI Taxonomy" id="69362"/>
    <lineage>
        <taxon>Bacteria</taxon>
        <taxon>Bacillati</taxon>
        <taxon>Actinomycetota</taxon>
        <taxon>Actinomycetes</taxon>
        <taxon>Micrococcales</taxon>
        <taxon>Microbacteriaceae</taxon>
        <taxon>Microbacterium</taxon>
    </lineage>
</organism>
<accession>A0A7S8RHA4</accession>
<reference evidence="1 2" key="1">
    <citation type="submission" date="2020-11" db="EMBL/GenBank/DDBJ databases">
        <title>Amino acid is mineralized and recycled by bacteria in oceanic microbiome.</title>
        <authorList>
            <person name="Zheng L.Y."/>
        </authorList>
    </citation>
    <scope>NUCLEOTIDE SEQUENCE [LARGE SCALE GENOMIC DNA]</scope>
    <source>
        <strain evidence="1 2">A32-1</strain>
    </source>
</reference>
<protein>
    <submittedName>
        <fullName evidence="1">Uncharacterized protein</fullName>
    </submittedName>
</protein>
<dbReference type="Proteomes" id="UP000594480">
    <property type="component" value="Chromosome"/>
</dbReference>
<dbReference type="EMBL" id="CP064760">
    <property type="protein sequence ID" value="QPE04146.1"/>
    <property type="molecule type" value="Genomic_DNA"/>
</dbReference>
<name>A0A7S8RHA4_9MICO</name>
<evidence type="ECO:0000313" key="1">
    <source>
        <dbReference type="EMBL" id="QPE04146.1"/>
    </source>
</evidence>
<gene>
    <name evidence="1" type="ORF">IT882_13190</name>
</gene>
<keyword evidence="2" id="KW-1185">Reference proteome</keyword>
<sequence>MMDAEMILAEIADRLQWDVEDGTASDELRDVYLIAIRRMCPRCEGKPEDGPRCVVTGALHPWVHTDQTDGSS</sequence>
<dbReference type="RefSeq" id="WP_195692237.1">
    <property type="nucleotide sequence ID" value="NZ_CP064760.1"/>
</dbReference>
<dbReference type="KEGG" id="msf:IT882_13190"/>
<proteinExistence type="predicted"/>